<evidence type="ECO:0000256" key="1">
    <source>
        <dbReference type="SAM" id="MobiDB-lite"/>
    </source>
</evidence>
<evidence type="ECO:0000313" key="3">
    <source>
        <dbReference type="Proteomes" id="UP000028760"/>
    </source>
</evidence>
<name>A0A096MG36_POEFO</name>
<feature type="region of interest" description="Disordered" evidence="1">
    <location>
        <begin position="194"/>
        <end position="279"/>
    </location>
</feature>
<dbReference type="AlphaFoldDB" id="A0A096MG36"/>
<protein>
    <submittedName>
        <fullName evidence="2">L3MBTL histone methyl-lysine binding protein 1</fullName>
    </submittedName>
</protein>
<dbReference type="Ensembl" id="ENSPFOT00000027047.1">
    <property type="protein sequence ID" value="ENSPFOP00000030377.1"/>
    <property type="gene ID" value="ENSPFOG00000022630.1"/>
</dbReference>
<dbReference type="EMBL" id="AYCK01018841">
    <property type="status" value="NOT_ANNOTATED_CDS"/>
    <property type="molecule type" value="Genomic_DNA"/>
</dbReference>
<feature type="compositionally biased region" description="Basic and acidic residues" evidence="1">
    <location>
        <begin position="202"/>
        <end position="228"/>
    </location>
</feature>
<reference evidence="3" key="1">
    <citation type="submission" date="2013-10" db="EMBL/GenBank/DDBJ databases">
        <authorList>
            <person name="Schartl M."/>
            <person name="Warren W."/>
        </authorList>
    </citation>
    <scope>NUCLEOTIDE SEQUENCE [LARGE SCALE GENOMIC DNA]</scope>
    <source>
        <strain evidence="3">female</strain>
    </source>
</reference>
<accession>A0A096MG36</accession>
<feature type="region of interest" description="Disordered" evidence="1">
    <location>
        <begin position="1"/>
        <end position="27"/>
    </location>
</feature>
<feature type="region of interest" description="Disordered" evidence="1">
    <location>
        <begin position="130"/>
        <end position="165"/>
    </location>
</feature>
<dbReference type="GeneTree" id="ENSGT00940000159708"/>
<sequence>MSGKVNMDAQSKEADGTTTDPSPSPAGETILICDNVTKKARAMPHATTTTALLLPAPPGHQKVELTQALAVANPGKGSRPNEIAAPTLTAQVGGACSIVHVLEWKEGMAILPSSNLKFCVSDVGTLSTLITPGATSGPTDPAAGTSGRSIEAESPPNKPAPEASVPVGTVRAAAAATVAAAAVEPERLVPVKLEAQVGPEQQNHDPRAQRSYAEELRRDPVSDKRSVSVEKVPAGGRVSSLNPDHLKPMRKRKRKEYLSPSEEDSDMEGTDEKMDYSKA</sequence>
<feature type="compositionally biased region" description="Basic and acidic residues" evidence="1">
    <location>
        <begin position="270"/>
        <end position="279"/>
    </location>
</feature>
<reference evidence="2" key="3">
    <citation type="submission" date="2025-09" db="UniProtKB">
        <authorList>
            <consortium name="Ensembl"/>
        </authorList>
    </citation>
    <scope>IDENTIFICATION</scope>
</reference>
<organism evidence="2 3">
    <name type="scientific">Poecilia formosa</name>
    <name type="common">Amazon molly</name>
    <name type="synonym">Limia formosa</name>
    <dbReference type="NCBI Taxonomy" id="48698"/>
    <lineage>
        <taxon>Eukaryota</taxon>
        <taxon>Metazoa</taxon>
        <taxon>Chordata</taxon>
        <taxon>Craniata</taxon>
        <taxon>Vertebrata</taxon>
        <taxon>Euteleostomi</taxon>
        <taxon>Actinopterygii</taxon>
        <taxon>Neopterygii</taxon>
        <taxon>Teleostei</taxon>
        <taxon>Neoteleostei</taxon>
        <taxon>Acanthomorphata</taxon>
        <taxon>Ovalentaria</taxon>
        <taxon>Atherinomorphae</taxon>
        <taxon>Cyprinodontiformes</taxon>
        <taxon>Poeciliidae</taxon>
        <taxon>Poeciliinae</taxon>
        <taxon>Poecilia</taxon>
    </lineage>
</organism>
<reference evidence="2" key="2">
    <citation type="submission" date="2025-08" db="UniProtKB">
        <authorList>
            <consortium name="Ensembl"/>
        </authorList>
    </citation>
    <scope>IDENTIFICATION</scope>
</reference>
<dbReference type="Proteomes" id="UP000028760">
    <property type="component" value="Unassembled WGS sequence"/>
</dbReference>
<proteinExistence type="predicted"/>
<keyword evidence="3" id="KW-1185">Reference proteome</keyword>
<evidence type="ECO:0000313" key="2">
    <source>
        <dbReference type="Ensembl" id="ENSPFOP00000030377.1"/>
    </source>
</evidence>